<dbReference type="RefSeq" id="WP_310420317.1">
    <property type="nucleotide sequence ID" value="NZ_JAVDYC010000001.1"/>
</dbReference>
<dbReference type="PROSITE" id="PS51173">
    <property type="entry name" value="CBM2"/>
    <property type="match status" value="1"/>
</dbReference>
<dbReference type="InterPro" id="IPR004302">
    <property type="entry name" value="Cellulose/chitin-bd_N"/>
</dbReference>
<feature type="compositionally biased region" description="Pro residues" evidence="2">
    <location>
        <begin position="243"/>
        <end position="263"/>
    </location>
</feature>
<evidence type="ECO:0000259" key="4">
    <source>
        <dbReference type="PROSITE" id="PS51173"/>
    </source>
</evidence>
<protein>
    <submittedName>
        <fullName evidence="5">Chitin-binding protein</fullName>
    </submittedName>
</protein>
<keyword evidence="6" id="KW-1185">Reference proteome</keyword>
<proteinExistence type="predicted"/>
<dbReference type="GO" id="GO:0004553">
    <property type="term" value="F:hydrolase activity, hydrolyzing O-glycosyl compounds"/>
    <property type="evidence" value="ECO:0007669"/>
    <property type="project" value="InterPro"/>
</dbReference>
<evidence type="ECO:0000256" key="1">
    <source>
        <dbReference type="ARBA" id="ARBA00022729"/>
    </source>
</evidence>
<keyword evidence="1 3" id="KW-0732">Signal</keyword>
<dbReference type="Proteomes" id="UP001183629">
    <property type="component" value="Unassembled WGS sequence"/>
</dbReference>
<dbReference type="Gene3D" id="2.60.40.290">
    <property type="match status" value="1"/>
</dbReference>
<dbReference type="GO" id="GO:0030247">
    <property type="term" value="F:polysaccharide binding"/>
    <property type="evidence" value="ECO:0007669"/>
    <property type="project" value="UniProtKB-UniRule"/>
</dbReference>
<dbReference type="InterPro" id="IPR014756">
    <property type="entry name" value="Ig_E-set"/>
</dbReference>
<dbReference type="PANTHER" id="PTHR34823:SF1">
    <property type="entry name" value="CHITIN-BINDING TYPE-4 DOMAIN-CONTAINING PROTEIN"/>
    <property type="match status" value="1"/>
</dbReference>
<organism evidence="5 6">
    <name type="scientific">Catenuloplanes niger</name>
    <dbReference type="NCBI Taxonomy" id="587534"/>
    <lineage>
        <taxon>Bacteria</taxon>
        <taxon>Bacillati</taxon>
        <taxon>Actinomycetota</taxon>
        <taxon>Actinomycetes</taxon>
        <taxon>Micromonosporales</taxon>
        <taxon>Micromonosporaceae</taxon>
        <taxon>Catenuloplanes</taxon>
    </lineage>
</organism>
<dbReference type="InterPro" id="IPR008965">
    <property type="entry name" value="CBM2/CBM3_carb-bd_dom_sf"/>
</dbReference>
<name>A0AAE3ZV92_9ACTN</name>
<reference evidence="5 6" key="1">
    <citation type="submission" date="2023-07" db="EMBL/GenBank/DDBJ databases">
        <title>Sequencing the genomes of 1000 actinobacteria strains.</title>
        <authorList>
            <person name="Klenk H.-P."/>
        </authorList>
    </citation>
    <scope>NUCLEOTIDE SEQUENCE [LARGE SCALE GENOMIC DNA]</scope>
    <source>
        <strain evidence="5 6">DSM 44711</strain>
    </source>
</reference>
<comment type="caution">
    <text evidence="5">The sequence shown here is derived from an EMBL/GenBank/DDBJ whole genome shotgun (WGS) entry which is preliminary data.</text>
</comment>
<dbReference type="EMBL" id="JAVDYC010000001">
    <property type="protein sequence ID" value="MDR7325521.1"/>
    <property type="molecule type" value="Genomic_DNA"/>
</dbReference>
<dbReference type="SMART" id="SM00637">
    <property type="entry name" value="CBD_II"/>
    <property type="match status" value="1"/>
</dbReference>
<dbReference type="Pfam" id="PF00553">
    <property type="entry name" value="CBM_2"/>
    <property type="match status" value="1"/>
</dbReference>
<feature type="domain" description="CBM2" evidence="4">
    <location>
        <begin position="262"/>
        <end position="366"/>
    </location>
</feature>
<dbReference type="CDD" id="cd21177">
    <property type="entry name" value="LPMO_AA10"/>
    <property type="match status" value="1"/>
</dbReference>
<dbReference type="InterPro" id="IPR012291">
    <property type="entry name" value="CBM2_carb-bd_dom_sf"/>
</dbReference>
<dbReference type="SUPFAM" id="SSF81296">
    <property type="entry name" value="E set domains"/>
    <property type="match status" value="1"/>
</dbReference>
<feature type="signal peptide" evidence="3">
    <location>
        <begin position="1"/>
        <end position="28"/>
    </location>
</feature>
<dbReference type="InterPro" id="IPR051024">
    <property type="entry name" value="GlcNAc_Chitin_IntDeg"/>
</dbReference>
<dbReference type="PANTHER" id="PTHR34823">
    <property type="entry name" value="GLCNAC-BINDING PROTEIN A"/>
    <property type="match status" value="1"/>
</dbReference>
<evidence type="ECO:0000313" key="5">
    <source>
        <dbReference type="EMBL" id="MDR7325521.1"/>
    </source>
</evidence>
<evidence type="ECO:0000313" key="6">
    <source>
        <dbReference type="Proteomes" id="UP001183629"/>
    </source>
</evidence>
<gene>
    <name evidence="5" type="ORF">J2S44_005771</name>
</gene>
<evidence type="ECO:0000256" key="3">
    <source>
        <dbReference type="SAM" id="SignalP"/>
    </source>
</evidence>
<sequence length="367" mass="37927">MSPVKRLLLIAAAAALVLTTGLVDPASAHGSAVNPPSRNYGCWKRWGGDFQNPAMATQDPMCWQAWNADSTAMWNWNGLYRENVQGNHQAAIPDGTLCSAGNTGGTRYSALDTPGAWVAQTVPTSFTLRMHDQAQHGADYLLTYVTKPGFNPLTQRLGWGDLQLAGQTGVIPPGGGQTESDPALNGKTYTVNVSAPGRTGRAVLYTIWKASHADQVYYLCSDVIFGGTSSNPSPTPSITVSPSPSPSASPTPPSTPGPGPSTPNPAGACTATYSVTSQWNGGFQADVRVTNGGSAVSGWSVAWSWQDGQQVTQSWGATISTLSNGVTVARNAGYNGALAADGSASFGFIGTSTGTPSAPPLTCTTVA</sequence>
<dbReference type="Pfam" id="PF03067">
    <property type="entry name" value="LPMO_10"/>
    <property type="match status" value="1"/>
</dbReference>
<feature type="chain" id="PRO_5041899753" evidence="3">
    <location>
        <begin position="29"/>
        <end position="367"/>
    </location>
</feature>
<feature type="compositionally biased region" description="Low complexity" evidence="2">
    <location>
        <begin position="232"/>
        <end position="242"/>
    </location>
</feature>
<dbReference type="GO" id="GO:0005975">
    <property type="term" value="P:carbohydrate metabolic process"/>
    <property type="evidence" value="ECO:0007669"/>
    <property type="project" value="InterPro"/>
</dbReference>
<dbReference type="InterPro" id="IPR001919">
    <property type="entry name" value="CBD2"/>
</dbReference>
<evidence type="ECO:0000256" key="2">
    <source>
        <dbReference type="SAM" id="MobiDB-lite"/>
    </source>
</evidence>
<dbReference type="SUPFAM" id="SSF49384">
    <property type="entry name" value="Carbohydrate-binding domain"/>
    <property type="match status" value="1"/>
</dbReference>
<feature type="region of interest" description="Disordered" evidence="2">
    <location>
        <begin position="232"/>
        <end position="268"/>
    </location>
</feature>
<dbReference type="AlphaFoldDB" id="A0AAE3ZV92"/>
<accession>A0AAE3ZV92</accession>
<dbReference type="Gene3D" id="2.70.50.50">
    <property type="entry name" value="chitin-binding protein cbp21"/>
    <property type="match status" value="1"/>
</dbReference>